<dbReference type="InterPro" id="IPR037523">
    <property type="entry name" value="VOC_core"/>
</dbReference>
<dbReference type="GO" id="GO:0016829">
    <property type="term" value="F:lyase activity"/>
    <property type="evidence" value="ECO:0007669"/>
    <property type="project" value="UniProtKB-KW"/>
</dbReference>
<accession>A0A6I3KD83</accession>
<dbReference type="Gene3D" id="3.10.180.10">
    <property type="entry name" value="2,3-Dihydroxybiphenyl 1,2-Dioxygenase, domain 1"/>
    <property type="match status" value="1"/>
</dbReference>
<dbReference type="Proteomes" id="UP000440694">
    <property type="component" value="Unassembled WGS sequence"/>
</dbReference>
<sequence length="141" mass="15605">MPKMIFVNLPVEDLAAATRFYEAIGCVKNEQFSDHRASSMVWSDAITFHLLTRDYFATFTPKPVADARQSCEVLLAITLDSREAVDAIAEAAATSGGKADVRAPMDMGWMYNRAFEDTDGHIFEAVWADMAAMNEQMGKAE</sequence>
<dbReference type="PANTHER" id="PTHR36503">
    <property type="entry name" value="BLR2520 PROTEIN"/>
    <property type="match status" value="1"/>
</dbReference>
<evidence type="ECO:0000313" key="2">
    <source>
        <dbReference type="EMBL" id="MTD93415.1"/>
    </source>
</evidence>
<dbReference type="PANTHER" id="PTHR36503:SF2">
    <property type="entry name" value="BLR2408 PROTEIN"/>
    <property type="match status" value="1"/>
</dbReference>
<dbReference type="InterPro" id="IPR029068">
    <property type="entry name" value="Glyas_Bleomycin-R_OHBP_Dase"/>
</dbReference>
<name>A0A6I3KD83_9HYPH</name>
<dbReference type="Pfam" id="PF00903">
    <property type="entry name" value="Glyoxalase"/>
    <property type="match status" value="1"/>
</dbReference>
<organism evidence="2 3">
    <name type="scientific">Hyphomicrobium album</name>
    <dbReference type="NCBI Taxonomy" id="2665159"/>
    <lineage>
        <taxon>Bacteria</taxon>
        <taxon>Pseudomonadati</taxon>
        <taxon>Pseudomonadota</taxon>
        <taxon>Alphaproteobacteria</taxon>
        <taxon>Hyphomicrobiales</taxon>
        <taxon>Hyphomicrobiaceae</taxon>
        <taxon>Hyphomicrobium</taxon>
    </lineage>
</organism>
<reference evidence="2 3" key="1">
    <citation type="submission" date="2019-11" db="EMBL/GenBank/DDBJ databases">
        <title>Identification of a novel strain.</title>
        <authorList>
            <person name="Xu Q."/>
            <person name="Wang G."/>
        </authorList>
    </citation>
    <scope>NUCLEOTIDE SEQUENCE [LARGE SCALE GENOMIC DNA]</scope>
    <source>
        <strain evidence="3">xq</strain>
    </source>
</reference>
<gene>
    <name evidence="2" type="ORF">GIW81_03575</name>
</gene>
<protein>
    <submittedName>
        <fullName evidence="2">Lactoylglutathione lyase</fullName>
    </submittedName>
</protein>
<dbReference type="AlphaFoldDB" id="A0A6I3KD83"/>
<evidence type="ECO:0000259" key="1">
    <source>
        <dbReference type="PROSITE" id="PS51819"/>
    </source>
</evidence>
<comment type="caution">
    <text evidence="2">The sequence shown here is derived from an EMBL/GenBank/DDBJ whole genome shotgun (WGS) entry which is preliminary data.</text>
</comment>
<dbReference type="RefSeq" id="WP_154737957.1">
    <property type="nucleotide sequence ID" value="NZ_WMBQ01000001.1"/>
</dbReference>
<dbReference type="SUPFAM" id="SSF54593">
    <property type="entry name" value="Glyoxalase/Bleomycin resistance protein/Dihydroxybiphenyl dioxygenase"/>
    <property type="match status" value="1"/>
</dbReference>
<evidence type="ECO:0000313" key="3">
    <source>
        <dbReference type="Proteomes" id="UP000440694"/>
    </source>
</evidence>
<keyword evidence="3" id="KW-1185">Reference proteome</keyword>
<proteinExistence type="predicted"/>
<dbReference type="EMBL" id="WMBQ01000001">
    <property type="protein sequence ID" value="MTD93415.1"/>
    <property type="molecule type" value="Genomic_DNA"/>
</dbReference>
<keyword evidence="2" id="KW-0456">Lyase</keyword>
<feature type="domain" description="VOC" evidence="1">
    <location>
        <begin position="3"/>
        <end position="128"/>
    </location>
</feature>
<dbReference type="InterPro" id="IPR004360">
    <property type="entry name" value="Glyas_Fos-R_dOase_dom"/>
</dbReference>
<dbReference type="PROSITE" id="PS51819">
    <property type="entry name" value="VOC"/>
    <property type="match status" value="1"/>
</dbReference>